<reference evidence="3 4" key="1">
    <citation type="journal article" date="2020" name="Nat. Commun.">
        <title>Genome of Tripterygium wilfordii and identification of cytochrome P450 involved in triptolide biosynthesis.</title>
        <authorList>
            <person name="Tu L."/>
            <person name="Su P."/>
            <person name="Zhang Z."/>
            <person name="Gao L."/>
            <person name="Wang J."/>
            <person name="Hu T."/>
            <person name="Zhou J."/>
            <person name="Zhang Y."/>
            <person name="Zhao Y."/>
            <person name="Liu Y."/>
            <person name="Song Y."/>
            <person name="Tong Y."/>
            <person name="Lu Y."/>
            <person name="Yang J."/>
            <person name="Xu C."/>
            <person name="Jia M."/>
            <person name="Peters R.J."/>
            <person name="Huang L."/>
            <person name="Gao W."/>
        </authorList>
    </citation>
    <scope>NUCLEOTIDE SEQUENCE [LARGE SCALE GENOMIC DNA]</scope>
    <source>
        <strain evidence="4">cv. XIE 37</strain>
        <tissue evidence="3">Leaf</tissue>
    </source>
</reference>
<feature type="compositionally biased region" description="Low complexity" evidence="1">
    <location>
        <begin position="24"/>
        <end position="54"/>
    </location>
</feature>
<dbReference type="EMBL" id="JAAARO010000005">
    <property type="protein sequence ID" value="KAF5748029.1"/>
    <property type="molecule type" value="Genomic_DNA"/>
</dbReference>
<protein>
    <submittedName>
        <fullName evidence="3">Chlororespiratory reduction 3 putative isoform 1</fullName>
    </submittedName>
</protein>
<organism evidence="3 4">
    <name type="scientific">Tripterygium wilfordii</name>
    <name type="common">Thunder God vine</name>
    <dbReference type="NCBI Taxonomy" id="458696"/>
    <lineage>
        <taxon>Eukaryota</taxon>
        <taxon>Viridiplantae</taxon>
        <taxon>Streptophyta</taxon>
        <taxon>Embryophyta</taxon>
        <taxon>Tracheophyta</taxon>
        <taxon>Spermatophyta</taxon>
        <taxon>Magnoliopsida</taxon>
        <taxon>eudicotyledons</taxon>
        <taxon>Gunneridae</taxon>
        <taxon>Pentapetalae</taxon>
        <taxon>rosids</taxon>
        <taxon>fabids</taxon>
        <taxon>Celastrales</taxon>
        <taxon>Celastraceae</taxon>
        <taxon>Tripterygium</taxon>
    </lineage>
</organism>
<evidence type="ECO:0000313" key="3">
    <source>
        <dbReference type="EMBL" id="KAF5748029.1"/>
    </source>
</evidence>
<keyword evidence="2" id="KW-0472">Membrane</keyword>
<dbReference type="InParanoid" id="A0A7J7DP27"/>
<keyword evidence="4" id="KW-1185">Reference proteome</keyword>
<dbReference type="PANTHER" id="PTHR36340">
    <property type="entry name" value="NAD(P)H DEHYDROGENASE SUBUNIT CRR3, CHLOROPLASTIC-RELATED"/>
    <property type="match status" value="1"/>
</dbReference>
<evidence type="ECO:0000313" key="4">
    <source>
        <dbReference type="Proteomes" id="UP000593562"/>
    </source>
</evidence>
<sequence>MAYSPCHSISTTFLLPLASLSDHNPSPTSRTRTTNNNPPLIPTSTLPKTNNNNNKMKKQQRPPQPSVREVERVIGAGCYRDNDPNPKESEEDSEELESLFDGILPISTGKFEGPVEKKLRKTGEWLAVQTESTFQSSGRRILIFVLWWVLPIWTLLLLVASGAIELPFSTPLLDDLLM</sequence>
<feature type="region of interest" description="Disordered" evidence="1">
    <location>
        <begin position="18"/>
        <end position="68"/>
    </location>
</feature>
<proteinExistence type="predicted"/>
<dbReference type="GO" id="GO:0010598">
    <property type="term" value="C:NAD(P)H dehydrogenase complex (plastoquinone)"/>
    <property type="evidence" value="ECO:0007669"/>
    <property type="project" value="InterPro"/>
</dbReference>
<dbReference type="Proteomes" id="UP000593562">
    <property type="component" value="Unassembled WGS sequence"/>
</dbReference>
<dbReference type="AlphaFoldDB" id="A0A7J7DP27"/>
<comment type="caution">
    <text evidence="3">The sequence shown here is derived from an EMBL/GenBank/DDBJ whole genome shotgun (WGS) entry which is preliminary data.</text>
</comment>
<feature type="transmembrane region" description="Helical" evidence="2">
    <location>
        <begin position="141"/>
        <end position="164"/>
    </location>
</feature>
<dbReference type="GO" id="GO:0009773">
    <property type="term" value="P:photosynthetic electron transport in photosystem I"/>
    <property type="evidence" value="ECO:0007669"/>
    <property type="project" value="InterPro"/>
</dbReference>
<dbReference type="FunCoup" id="A0A7J7DP27">
    <property type="interactions" value="1889"/>
</dbReference>
<name>A0A7J7DP27_TRIWF</name>
<evidence type="ECO:0000256" key="2">
    <source>
        <dbReference type="SAM" id="Phobius"/>
    </source>
</evidence>
<dbReference type="PANTHER" id="PTHR36340:SF1">
    <property type="entry name" value="NAD(P)H DEHYDROGENASE SUBUNIT CRR3, CHLOROPLASTIC-RELATED"/>
    <property type="match status" value="1"/>
</dbReference>
<dbReference type="InterPro" id="IPR038931">
    <property type="entry name" value="CRR3"/>
</dbReference>
<dbReference type="GO" id="GO:0009535">
    <property type="term" value="C:chloroplast thylakoid membrane"/>
    <property type="evidence" value="ECO:0007669"/>
    <property type="project" value="InterPro"/>
</dbReference>
<accession>A0A7J7DP27</accession>
<dbReference type="OrthoDB" id="786513at2759"/>
<gene>
    <name evidence="3" type="ORF">HS088_TW05G00761</name>
</gene>
<keyword evidence="2" id="KW-0812">Transmembrane</keyword>
<keyword evidence="2" id="KW-1133">Transmembrane helix</keyword>
<evidence type="ECO:0000256" key="1">
    <source>
        <dbReference type="SAM" id="MobiDB-lite"/>
    </source>
</evidence>